<name>A0ACC4E5D4_PURLI</name>
<dbReference type="Proteomes" id="UP001638806">
    <property type="component" value="Unassembled WGS sequence"/>
</dbReference>
<comment type="caution">
    <text evidence="1">The sequence shown here is derived from an EMBL/GenBank/DDBJ whole genome shotgun (WGS) entry which is preliminary data.</text>
</comment>
<keyword evidence="2" id="KW-1185">Reference proteome</keyword>
<gene>
    <name evidence="1" type="ORF">ACCO45_004261</name>
</gene>
<evidence type="ECO:0000313" key="1">
    <source>
        <dbReference type="EMBL" id="KAL3962738.1"/>
    </source>
</evidence>
<dbReference type="EMBL" id="JBGNUJ010000003">
    <property type="protein sequence ID" value="KAL3962738.1"/>
    <property type="molecule type" value="Genomic_DNA"/>
</dbReference>
<evidence type="ECO:0000313" key="2">
    <source>
        <dbReference type="Proteomes" id="UP001638806"/>
    </source>
</evidence>
<proteinExistence type="predicted"/>
<sequence length="661" mass="72071">MAPQDQYIEEEEDTCPLCIEEFDLTDRNFRPCPCGYKVCQFCFNNIRNNMNGLCPACRRPYDEKTIQYKIVSPEEAADFARNIQKNQKKRAQEQKQKEAQKREVEKESRKNLIGVRVVQKNLVYVTGVAPGGREDELLKTLRRPEYFGQYGVIQKISISNRKSPDGQHHSLGVYVTFEKNEDASRCIQAVHGSVNGDRVLKAQYGTTKYCSAWLKFEKCNNPSCMFLHEKADEENTRHSDHPAPADPRLHGLFLDRYPPNLLHPPLAAQPLQRSSSREGTDTTVDSSALPSSASWARNPQRSRRGSHATTGTASSPAVSTSLPATNEAAEQGSLPATSEAVEQGSLAATNEAAEQGSLPATNEAAEPGGEDFSPPAGIVDPDRCTRDEGRFVSIALQSKRPSIKDIYKTLAKSMEMSRHSNFPPEKRHGPEYRPMYDTHGADRRRGMREENQAARVGVGVELGENQVASEGEPEIGGGSLALGGEPEERDMGGDGHGFEQRQAQPPIQRGSTDGVLGGALTGSGYGLGPSGNLNRSMTPQQLAMRGQSAYGDQMPPGISSQNTMFQGAGHNRQSSRYSFANENSNSATTVRLAGNSRAMAQQSSMMPNYQTNQYYSGAVAGPPPGLKSTGTPPSMYNQFGAAGMGGPPGVIYRAPTERCWT</sequence>
<accession>A0ACC4E5D4</accession>
<organism evidence="1 2">
    <name type="scientific">Purpureocillium lilacinum</name>
    <name type="common">Paecilomyces lilacinus</name>
    <dbReference type="NCBI Taxonomy" id="33203"/>
    <lineage>
        <taxon>Eukaryota</taxon>
        <taxon>Fungi</taxon>
        <taxon>Dikarya</taxon>
        <taxon>Ascomycota</taxon>
        <taxon>Pezizomycotina</taxon>
        <taxon>Sordariomycetes</taxon>
        <taxon>Hypocreomycetidae</taxon>
        <taxon>Hypocreales</taxon>
        <taxon>Ophiocordycipitaceae</taxon>
        <taxon>Purpureocillium</taxon>
    </lineage>
</organism>
<protein>
    <submittedName>
        <fullName evidence="1">Uncharacterized protein</fullName>
    </submittedName>
</protein>
<reference evidence="1" key="1">
    <citation type="submission" date="2024-12" db="EMBL/GenBank/DDBJ databases">
        <title>Comparative genomics and development of molecular markers within Purpureocillium lilacinum and among Purpureocillium species.</title>
        <authorList>
            <person name="Yeh Z.-Y."/>
            <person name="Ni N.-T."/>
            <person name="Lo P.-H."/>
            <person name="Mushyakhwo K."/>
            <person name="Lin C.-F."/>
            <person name="Nai Y.-S."/>
        </authorList>
    </citation>
    <scope>NUCLEOTIDE SEQUENCE</scope>
    <source>
        <strain evidence="1">NCHU-NPUST-175</strain>
    </source>
</reference>